<name>A0A931GKY6_9ACTN</name>
<sequence length="30" mass="3037">MRSGHGHTERREGAAFASGDVAGTGAPRTP</sequence>
<keyword evidence="3" id="KW-1185">Reference proteome</keyword>
<evidence type="ECO:0000313" key="2">
    <source>
        <dbReference type="EMBL" id="MBG6091413.1"/>
    </source>
</evidence>
<organism evidence="2 3">
    <name type="scientific">Actinomadura viridis</name>
    <dbReference type="NCBI Taxonomy" id="58110"/>
    <lineage>
        <taxon>Bacteria</taxon>
        <taxon>Bacillati</taxon>
        <taxon>Actinomycetota</taxon>
        <taxon>Actinomycetes</taxon>
        <taxon>Streptosporangiales</taxon>
        <taxon>Thermomonosporaceae</taxon>
        <taxon>Actinomadura</taxon>
    </lineage>
</organism>
<evidence type="ECO:0000313" key="3">
    <source>
        <dbReference type="Proteomes" id="UP000614047"/>
    </source>
</evidence>
<comment type="caution">
    <text evidence="2">The sequence shown here is derived from an EMBL/GenBank/DDBJ whole genome shotgun (WGS) entry which is preliminary data.</text>
</comment>
<protein>
    <submittedName>
        <fullName evidence="2">Uncharacterized protein</fullName>
    </submittedName>
</protein>
<dbReference type="AlphaFoldDB" id="A0A931GKY6"/>
<reference evidence="2" key="1">
    <citation type="submission" date="2020-11" db="EMBL/GenBank/DDBJ databases">
        <title>Sequencing the genomes of 1000 actinobacteria strains.</title>
        <authorList>
            <person name="Klenk H.-P."/>
        </authorList>
    </citation>
    <scope>NUCLEOTIDE SEQUENCE</scope>
    <source>
        <strain evidence="2">DSM 43175</strain>
    </source>
</reference>
<gene>
    <name evidence="2" type="ORF">IW256_005526</name>
</gene>
<feature type="region of interest" description="Disordered" evidence="1">
    <location>
        <begin position="1"/>
        <end position="30"/>
    </location>
</feature>
<dbReference type="Proteomes" id="UP000614047">
    <property type="component" value="Unassembled WGS sequence"/>
</dbReference>
<dbReference type="EMBL" id="JADOUA010000001">
    <property type="protein sequence ID" value="MBG6091413.1"/>
    <property type="molecule type" value="Genomic_DNA"/>
</dbReference>
<proteinExistence type="predicted"/>
<feature type="compositionally biased region" description="Basic and acidic residues" evidence="1">
    <location>
        <begin position="1"/>
        <end position="13"/>
    </location>
</feature>
<accession>A0A931GKY6</accession>
<evidence type="ECO:0000256" key="1">
    <source>
        <dbReference type="SAM" id="MobiDB-lite"/>
    </source>
</evidence>